<organism evidence="1 2">
    <name type="scientific">Eumeta variegata</name>
    <name type="common">Bagworm moth</name>
    <name type="synonym">Eumeta japonica</name>
    <dbReference type="NCBI Taxonomy" id="151549"/>
    <lineage>
        <taxon>Eukaryota</taxon>
        <taxon>Metazoa</taxon>
        <taxon>Ecdysozoa</taxon>
        <taxon>Arthropoda</taxon>
        <taxon>Hexapoda</taxon>
        <taxon>Insecta</taxon>
        <taxon>Pterygota</taxon>
        <taxon>Neoptera</taxon>
        <taxon>Endopterygota</taxon>
        <taxon>Lepidoptera</taxon>
        <taxon>Glossata</taxon>
        <taxon>Ditrysia</taxon>
        <taxon>Tineoidea</taxon>
        <taxon>Psychidae</taxon>
        <taxon>Oiketicinae</taxon>
        <taxon>Eumeta</taxon>
    </lineage>
</organism>
<accession>A0A4C1Y708</accession>
<reference evidence="1 2" key="1">
    <citation type="journal article" date="2019" name="Commun. Biol.">
        <title>The bagworm genome reveals a unique fibroin gene that provides high tensile strength.</title>
        <authorList>
            <person name="Kono N."/>
            <person name="Nakamura H."/>
            <person name="Ohtoshi R."/>
            <person name="Tomita M."/>
            <person name="Numata K."/>
            <person name="Arakawa K."/>
        </authorList>
    </citation>
    <scope>NUCLEOTIDE SEQUENCE [LARGE SCALE GENOMIC DNA]</scope>
</reference>
<dbReference type="AlphaFoldDB" id="A0A4C1Y708"/>
<protein>
    <submittedName>
        <fullName evidence="1">Uncharacterized protein</fullName>
    </submittedName>
</protein>
<proteinExistence type="predicted"/>
<evidence type="ECO:0000313" key="1">
    <source>
        <dbReference type="EMBL" id="GBP70684.1"/>
    </source>
</evidence>
<sequence>MRILVRRAAVAQWLRPLPSNEKVSRSILTAGESIDEYFYSYESTRTPVMPSVTMDVSGPGQCAGAKLPKRVFRYEIERFWKYVRLSGVMLTTGHNTLPLNGRSTKQVFIRNQSIPTRVGGLVKFDSKTATVSGGMWARSIFIAYSSTHQSARQLASQRPPRRTPTL</sequence>
<gene>
    <name evidence="1" type="ORF">EVAR_88859_1</name>
</gene>
<name>A0A4C1Y708_EUMVA</name>
<keyword evidence="2" id="KW-1185">Reference proteome</keyword>
<evidence type="ECO:0000313" key="2">
    <source>
        <dbReference type="Proteomes" id="UP000299102"/>
    </source>
</evidence>
<dbReference type="Proteomes" id="UP000299102">
    <property type="component" value="Unassembled WGS sequence"/>
</dbReference>
<comment type="caution">
    <text evidence="1">The sequence shown here is derived from an EMBL/GenBank/DDBJ whole genome shotgun (WGS) entry which is preliminary data.</text>
</comment>
<dbReference type="EMBL" id="BGZK01001082">
    <property type="protein sequence ID" value="GBP70684.1"/>
    <property type="molecule type" value="Genomic_DNA"/>
</dbReference>